<name>A0AAV3U0P4_9ALTE</name>
<protein>
    <submittedName>
        <fullName evidence="8">CoA pyrophosphatase</fullName>
    </submittedName>
</protein>
<keyword evidence="6" id="KW-0464">Manganese</keyword>
<dbReference type="Gene3D" id="3.90.79.10">
    <property type="entry name" value="Nucleoside Triphosphate Pyrophosphohydrolase"/>
    <property type="match status" value="1"/>
</dbReference>
<dbReference type="InterPro" id="IPR000086">
    <property type="entry name" value="NUDIX_hydrolase_dom"/>
</dbReference>
<evidence type="ECO:0000256" key="1">
    <source>
        <dbReference type="ARBA" id="ARBA00001936"/>
    </source>
</evidence>
<dbReference type="PROSITE" id="PS51462">
    <property type="entry name" value="NUDIX"/>
    <property type="match status" value="1"/>
</dbReference>
<comment type="cofactor">
    <cofactor evidence="2">
        <name>Mg(2+)</name>
        <dbReference type="ChEBI" id="CHEBI:18420"/>
    </cofactor>
</comment>
<evidence type="ECO:0000313" key="9">
    <source>
        <dbReference type="Proteomes" id="UP001409585"/>
    </source>
</evidence>
<reference evidence="9" key="1">
    <citation type="journal article" date="2019" name="Int. J. Syst. Evol. Microbiol.">
        <title>The Global Catalogue of Microorganisms (GCM) 10K type strain sequencing project: providing services to taxonomists for standard genome sequencing and annotation.</title>
        <authorList>
            <consortium name="The Broad Institute Genomics Platform"/>
            <consortium name="The Broad Institute Genome Sequencing Center for Infectious Disease"/>
            <person name="Wu L."/>
            <person name="Ma J."/>
        </authorList>
    </citation>
    <scope>NUCLEOTIDE SEQUENCE [LARGE SCALE GENOMIC DNA]</scope>
    <source>
        <strain evidence="9">JCM 19134</strain>
    </source>
</reference>
<evidence type="ECO:0000256" key="3">
    <source>
        <dbReference type="ARBA" id="ARBA00022723"/>
    </source>
</evidence>
<dbReference type="GO" id="GO:0010945">
    <property type="term" value="F:coenzyme A diphosphatase activity"/>
    <property type="evidence" value="ECO:0007669"/>
    <property type="project" value="InterPro"/>
</dbReference>
<dbReference type="RefSeq" id="WP_345418309.1">
    <property type="nucleotide sequence ID" value="NZ_AP031496.1"/>
</dbReference>
<keyword evidence="9" id="KW-1185">Reference proteome</keyword>
<dbReference type="SUPFAM" id="SSF55811">
    <property type="entry name" value="Nudix"/>
    <property type="match status" value="1"/>
</dbReference>
<dbReference type="PANTHER" id="PTHR12992">
    <property type="entry name" value="NUDIX HYDROLASE"/>
    <property type="match status" value="1"/>
</dbReference>
<evidence type="ECO:0000256" key="4">
    <source>
        <dbReference type="ARBA" id="ARBA00022801"/>
    </source>
</evidence>
<keyword evidence="3" id="KW-0479">Metal-binding</keyword>
<dbReference type="InterPro" id="IPR015797">
    <property type="entry name" value="NUDIX_hydrolase-like_dom_sf"/>
</dbReference>
<evidence type="ECO:0000256" key="5">
    <source>
        <dbReference type="ARBA" id="ARBA00022842"/>
    </source>
</evidence>
<dbReference type="Pfam" id="PF00293">
    <property type="entry name" value="NUDIX"/>
    <property type="match status" value="1"/>
</dbReference>
<dbReference type="InterPro" id="IPR045121">
    <property type="entry name" value="CoAse"/>
</dbReference>
<sequence>MTKLLEKKLKPLKMDYESYYPTPDAAVLLALYGQVQQPQLILTQRATHLNSHAGEVSFPGGKWEPADTGPGDTALRETEEEIALPRRQVALLGELPDHFSKKGLRVKPIVGWVDELPDLIPSPDELDAVFSVPLEFFLADQRIRTDIYSSQGVTYWSPAWQFEQYEIWGLTARILVDLLNDVFDANLGRLNPAPERLRV</sequence>
<evidence type="ECO:0000256" key="6">
    <source>
        <dbReference type="ARBA" id="ARBA00023211"/>
    </source>
</evidence>
<proteinExistence type="predicted"/>
<feature type="domain" description="Nudix hydrolase" evidence="7">
    <location>
        <begin position="22"/>
        <end position="155"/>
    </location>
</feature>
<accession>A0AAV3U0P4</accession>
<evidence type="ECO:0000313" key="8">
    <source>
        <dbReference type="EMBL" id="GAA4935398.1"/>
    </source>
</evidence>
<dbReference type="AlphaFoldDB" id="A0AAV3U0P4"/>
<comment type="cofactor">
    <cofactor evidence="1">
        <name>Mn(2+)</name>
        <dbReference type="ChEBI" id="CHEBI:29035"/>
    </cofactor>
</comment>
<keyword evidence="4" id="KW-0378">Hydrolase</keyword>
<keyword evidence="5" id="KW-0460">Magnesium</keyword>
<dbReference type="GO" id="GO:0046872">
    <property type="term" value="F:metal ion binding"/>
    <property type="evidence" value="ECO:0007669"/>
    <property type="project" value="UniProtKB-KW"/>
</dbReference>
<comment type="caution">
    <text evidence="8">The sequence shown here is derived from an EMBL/GenBank/DDBJ whole genome shotgun (WGS) entry which is preliminary data.</text>
</comment>
<dbReference type="Proteomes" id="UP001409585">
    <property type="component" value="Unassembled WGS sequence"/>
</dbReference>
<dbReference type="PANTHER" id="PTHR12992:SF11">
    <property type="entry name" value="MITOCHONDRIAL COENZYME A DIPHOSPHATASE NUDT8"/>
    <property type="match status" value="1"/>
</dbReference>
<evidence type="ECO:0000256" key="2">
    <source>
        <dbReference type="ARBA" id="ARBA00001946"/>
    </source>
</evidence>
<dbReference type="CDD" id="cd03426">
    <property type="entry name" value="NUDIX_CoAse_Nudt7"/>
    <property type="match status" value="1"/>
</dbReference>
<organism evidence="8 9">
    <name type="scientific">Halioxenophilus aromaticivorans</name>
    <dbReference type="NCBI Taxonomy" id="1306992"/>
    <lineage>
        <taxon>Bacteria</taxon>
        <taxon>Pseudomonadati</taxon>
        <taxon>Pseudomonadota</taxon>
        <taxon>Gammaproteobacteria</taxon>
        <taxon>Alteromonadales</taxon>
        <taxon>Alteromonadaceae</taxon>
        <taxon>Halioxenophilus</taxon>
    </lineage>
</organism>
<evidence type="ECO:0000259" key="7">
    <source>
        <dbReference type="PROSITE" id="PS51462"/>
    </source>
</evidence>
<gene>
    <name evidence="8" type="ORF">GCM10025791_11050</name>
</gene>
<dbReference type="EMBL" id="BAABLX010000007">
    <property type="protein sequence ID" value="GAA4935398.1"/>
    <property type="molecule type" value="Genomic_DNA"/>
</dbReference>